<reference evidence="1" key="1">
    <citation type="submission" date="2021-05" db="EMBL/GenBank/DDBJ databases">
        <authorList>
            <person name="Alioto T."/>
            <person name="Alioto T."/>
            <person name="Gomez Garrido J."/>
        </authorList>
    </citation>
    <scope>NUCLEOTIDE SEQUENCE</scope>
</reference>
<proteinExistence type="predicted"/>
<name>A0A8D8NYU3_CULPI</name>
<accession>A0A8D8NYU3</accession>
<protein>
    <submittedName>
        <fullName evidence="1">(northern house mosquito) hypothetical protein</fullName>
    </submittedName>
</protein>
<evidence type="ECO:0000313" key="1">
    <source>
        <dbReference type="EMBL" id="CAG6582385.1"/>
    </source>
</evidence>
<sequence>MVRMWLVAVPRWHPTRPSAHPRGHHRSLSSNASLHLCFCCFLPGVGEKGLSTHQNEGTCWKSSETGSFREIWPPNKPPIAFPPSPSNRPALRYAGRVVLVLEQAGGNRVFALFHGAQKMKIKTTTALLGLMACDD</sequence>
<dbReference type="EMBL" id="HBUE01202574">
    <property type="protein sequence ID" value="CAG6530560.1"/>
    <property type="molecule type" value="Transcribed_RNA"/>
</dbReference>
<dbReference type="AlphaFoldDB" id="A0A8D8NYU3"/>
<dbReference type="EMBL" id="HBUE01308758">
    <property type="protein sequence ID" value="CAG6582385.1"/>
    <property type="molecule type" value="Transcribed_RNA"/>
</dbReference>
<organism evidence="1">
    <name type="scientific">Culex pipiens</name>
    <name type="common">House mosquito</name>
    <dbReference type="NCBI Taxonomy" id="7175"/>
    <lineage>
        <taxon>Eukaryota</taxon>
        <taxon>Metazoa</taxon>
        <taxon>Ecdysozoa</taxon>
        <taxon>Arthropoda</taxon>
        <taxon>Hexapoda</taxon>
        <taxon>Insecta</taxon>
        <taxon>Pterygota</taxon>
        <taxon>Neoptera</taxon>
        <taxon>Endopterygota</taxon>
        <taxon>Diptera</taxon>
        <taxon>Nematocera</taxon>
        <taxon>Culicoidea</taxon>
        <taxon>Culicidae</taxon>
        <taxon>Culicinae</taxon>
        <taxon>Culicini</taxon>
        <taxon>Culex</taxon>
        <taxon>Culex</taxon>
    </lineage>
</organism>